<dbReference type="InterPro" id="IPR036291">
    <property type="entry name" value="NAD(P)-bd_dom_sf"/>
</dbReference>
<dbReference type="SUPFAM" id="SSF51735">
    <property type="entry name" value="NAD(P)-binding Rossmann-fold domains"/>
    <property type="match status" value="1"/>
</dbReference>
<dbReference type="InterPro" id="IPR050177">
    <property type="entry name" value="Lipid_A_modif_metabolic_enz"/>
</dbReference>
<protein>
    <submittedName>
        <fullName evidence="2">GDP-mannose 4,6 dehydratase</fullName>
    </submittedName>
</protein>
<dbReference type="Gene3D" id="3.40.50.720">
    <property type="entry name" value="NAD(P)-binding Rossmann-like Domain"/>
    <property type="match status" value="1"/>
</dbReference>
<sequence>MSKQIILITGISGRIGSKVAEYFSQDYQIIGFDITPPVNPKIDFIKVDISSDENVLKGLELLKKNYGDEIASVIHLAAYYSFAEPESKKYDQITVKGTQRFLKGLAHFQLEQFIFSSTMLIYKPTQPGIKITEDSAIAPSWGYPRSKTQTEHLIHELRKGFSSVNLRIAGVYDDKCHSIPLSNQMQRIFENQLESHLFSGDIHCGSSFVHMNDLVEAIGLCVKKRKELPEEINLLIGEAKTFSYDELQKKMAYSLYKKEWKTWRVPKPIAKIGAWFQDHLPFMKPSFIKPWMIQIADDHYELDISKAKRHLGWDPKKRVDETILQWAEELKKDPVAWYTENGLNIPNSLKKKAQ</sequence>
<accession>A0ABX8V1K8</accession>
<dbReference type="Pfam" id="PF01370">
    <property type="entry name" value="Epimerase"/>
    <property type="match status" value="1"/>
</dbReference>
<evidence type="ECO:0000313" key="2">
    <source>
        <dbReference type="EMBL" id="QYF49031.1"/>
    </source>
</evidence>
<evidence type="ECO:0000259" key="1">
    <source>
        <dbReference type="Pfam" id="PF01370"/>
    </source>
</evidence>
<reference evidence="2 3" key="1">
    <citation type="journal article" date="2022" name="bioRxiv">
        <title>Ecology and evolution of chlamydial symbionts of arthropods.</title>
        <authorList>
            <person name="Halter T."/>
            <person name="Koestlbacher S."/>
            <person name="Collingro A."/>
            <person name="Sixt B.S."/>
            <person name="Toenshoff E.R."/>
            <person name="Hendrickx F."/>
            <person name="Kostanjsek R."/>
            <person name="Horn M."/>
        </authorList>
    </citation>
    <scope>NUCLEOTIDE SEQUENCE [LARGE SCALE GENOMIC DNA]</scope>
    <source>
        <strain evidence="2">W744xW776</strain>
    </source>
</reference>
<evidence type="ECO:0000313" key="3">
    <source>
        <dbReference type="Proteomes" id="UP000826014"/>
    </source>
</evidence>
<organism evidence="2 3">
    <name type="scientific">Candidatus Rhabdochlamydia oedothoracis</name>
    <dbReference type="NCBI Taxonomy" id="2720720"/>
    <lineage>
        <taxon>Bacteria</taxon>
        <taxon>Pseudomonadati</taxon>
        <taxon>Chlamydiota</taxon>
        <taxon>Chlamydiia</taxon>
        <taxon>Parachlamydiales</taxon>
        <taxon>Candidatus Rhabdochlamydiaceae</taxon>
        <taxon>Candidatus Rhabdochlamydia</taxon>
    </lineage>
</organism>
<gene>
    <name evidence="2" type="ORF">RHABOEDO_001288</name>
</gene>
<dbReference type="Proteomes" id="UP000826014">
    <property type="component" value="Chromosome"/>
</dbReference>
<dbReference type="RefSeq" id="WP_245397495.1">
    <property type="nucleotide sequence ID" value="NZ_CP075587.1"/>
</dbReference>
<dbReference type="PANTHER" id="PTHR43245">
    <property type="entry name" value="BIFUNCTIONAL POLYMYXIN RESISTANCE PROTEIN ARNA"/>
    <property type="match status" value="1"/>
</dbReference>
<dbReference type="EMBL" id="CP075587">
    <property type="protein sequence ID" value="QYF49031.1"/>
    <property type="molecule type" value="Genomic_DNA"/>
</dbReference>
<proteinExistence type="predicted"/>
<dbReference type="InterPro" id="IPR001509">
    <property type="entry name" value="Epimerase_deHydtase"/>
</dbReference>
<feature type="domain" description="NAD-dependent epimerase/dehydratase" evidence="1">
    <location>
        <begin position="6"/>
        <end position="233"/>
    </location>
</feature>
<name>A0ABX8V1K8_9BACT</name>
<keyword evidence="3" id="KW-1185">Reference proteome</keyword>